<name>A0AAE3QYP3_9BACT</name>
<keyword evidence="1" id="KW-1133">Transmembrane helix</keyword>
<dbReference type="RefSeq" id="WP_313986778.1">
    <property type="nucleotide sequence ID" value="NZ_JASJOS010000017.1"/>
</dbReference>
<comment type="caution">
    <text evidence="2">The sequence shown here is derived from an EMBL/GenBank/DDBJ whole genome shotgun (WGS) entry which is preliminary data.</text>
</comment>
<feature type="transmembrane region" description="Helical" evidence="1">
    <location>
        <begin position="12"/>
        <end position="37"/>
    </location>
</feature>
<sequence length="73" mass="8282">MLLLHGGFTFGMVAGLVTLTMLWFLSFIILSLSVFRFVKKEFLEGKRLLIWFVLLLIVSFPMAALIGGIVEYL</sequence>
<protein>
    <submittedName>
        <fullName evidence="2">Uncharacterized protein</fullName>
    </submittedName>
</protein>
<gene>
    <name evidence="2" type="ORF">QNI16_30795</name>
</gene>
<evidence type="ECO:0000313" key="3">
    <source>
        <dbReference type="Proteomes" id="UP001241110"/>
    </source>
</evidence>
<keyword evidence="1" id="KW-0812">Transmembrane</keyword>
<feature type="transmembrane region" description="Helical" evidence="1">
    <location>
        <begin position="49"/>
        <end position="70"/>
    </location>
</feature>
<organism evidence="2 3">
    <name type="scientific">Xanthocytophaga flava</name>
    <dbReference type="NCBI Taxonomy" id="3048013"/>
    <lineage>
        <taxon>Bacteria</taxon>
        <taxon>Pseudomonadati</taxon>
        <taxon>Bacteroidota</taxon>
        <taxon>Cytophagia</taxon>
        <taxon>Cytophagales</taxon>
        <taxon>Rhodocytophagaceae</taxon>
        <taxon>Xanthocytophaga</taxon>
    </lineage>
</organism>
<evidence type="ECO:0000256" key="1">
    <source>
        <dbReference type="SAM" id="Phobius"/>
    </source>
</evidence>
<keyword evidence="1" id="KW-0472">Membrane</keyword>
<accession>A0AAE3QYP3</accession>
<proteinExistence type="predicted"/>
<dbReference type="EMBL" id="JASJOS010000017">
    <property type="protein sequence ID" value="MDJ1484928.1"/>
    <property type="molecule type" value="Genomic_DNA"/>
</dbReference>
<dbReference type="AlphaFoldDB" id="A0AAE3QYP3"/>
<reference evidence="2" key="1">
    <citation type="submission" date="2023-05" db="EMBL/GenBank/DDBJ databases">
        <authorList>
            <person name="Zhang X."/>
        </authorList>
    </citation>
    <scope>NUCLEOTIDE SEQUENCE</scope>
    <source>
        <strain evidence="2">YF14B1</strain>
    </source>
</reference>
<dbReference type="Proteomes" id="UP001241110">
    <property type="component" value="Unassembled WGS sequence"/>
</dbReference>
<evidence type="ECO:0000313" key="2">
    <source>
        <dbReference type="EMBL" id="MDJ1484928.1"/>
    </source>
</evidence>